<feature type="region of interest" description="Disordered" evidence="1">
    <location>
        <begin position="224"/>
        <end position="243"/>
    </location>
</feature>
<reference evidence="2 3" key="1">
    <citation type="submission" date="2019-06" db="EMBL/GenBank/DDBJ databases">
        <title>Genome Announcement To Ensure Probiotic Safety of Streptococcus salivarius UBSS01.</title>
        <authorList>
            <person name="Sulthana A."/>
            <person name="Lakshmi S.G."/>
            <person name="Madempudi R.S."/>
        </authorList>
    </citation>
    <scope>NUCLEOTIDE SEQUENCE [LARGE SCALE GENOMIC DNA]</scope>
    <source>
        <strain evidence="2 3">UBSS01</strain>
    </source>
</reference>
<evidence type="ECO:0008006" key="4">
    <source>
        <dbReference type="Google" id="ProtNLM"/>
    </source>
</evidence>
<gene>
    <name evidence="2" type="ORF">FBF48_10390</name>
</gene>
<protein>
    <recommendedName>
        <fullName evidence="4">DUF2829 domain-containing protein</fullName>
    </recommendedName>
</protein>
<accession>A0AAX2UZ93</accession>
<feature type="compositionally biased region" description="Low complexity" evidence="1">
    <location>
        <begin position="292"/>
        <end position="305"/>
    </location>
</feature>
<evidence type="ECO:0000313" key="2">
    <source>
        <dbReference type="EMBL" id="TNF65654.1"/>
    </source>
</evidence>
<sequence length="357" mass="37200">MAAKKERFNITFPIGRYVSGSLYAPRTTDYQGNPLIYKTGQKTGQPRSDWSFGVAFAKTAAGHWANEPWGKIIWEVGHKMLANAGQLPHMSWKVEDGDDATPNRNGKRNCDREGWPGHWVVFFNNAGEDMRPNIWDSSCKVQLREEGLIKPGYYIQVAGNVSANDNPQNPGVYIGHDFIAWMGVCPDDQIIQFGPDIASTGLGNAATAGAVPAGMMAVPATPAQQAMGHAAPPPPGAPAAPAAPAYTPPPAVPAAPGAPAAAYVPPPAAAPAPPVAVTPNPAMTAVQPPLAPAGAAVAPPTHSAPATPPAPPSAPPAAMSPSSPQMTAKAAQEGQTYEGLKGAGWNDDQMRQYGYIV</sequence>
<proteinExistence type="predicted"/>
<dbReference type="InterPro" id="IPR012340">
    <property type="entry name" value="NA-bd_OB-fold"/>
</dbReference>
<dbReference type="AlphaFoldDB" id="A0AAX2UZ93"/>
<dbReference type="RefSeq" id="WP_139724892.1">
    <property type="nucleotide sequence ID" value="NZ_VDCW01000026.1"/>
</dbReference>
<name>A0AAX2UZ93_STRSL</name>
<evidence type="ECO:0000256" key="1">
    <source>
        <dbReference type="SAM" id="MobiDB-lite"/>
    </source>
</evidence>
<dbReference type="EMBL" id="VDCW01000026">
    <property type="protein sequence ID" value="TNF65654.1"/>
    <property type="molecule type" value="Genomic_DNA"/>
</dbReference>
<comment type="caution">
    <text evidence="2">The sequence shown here is derived from an EMBL/GenBank/DDBJ whole genome shotgun (WGS) entry which is preliminary data.</text>
</comment>
<organism evidence="2 3">
    <name type="scientific">Streptococcus salivarius</name>
    <dbReference type="NCBI Taxonomy" id="1304"/>
    <lineage>
        <taxon>Bacteria</taxon>
        <taxon>Bacillati</taxon>
        <taxon>Bacillota</taxon>
        <taxon>Bacilli</taxon>
        <taxon>Lactobacillales</taxon>
        <taxon>Streptococcaceae</taxon>
        <taxon>Streptococcus</taxon>
    </lineage>
</organism>
<feature type="compositionally biased region" description="Pro residues" evidence="1">
    <location>
        <begin position="306"/>
        <end position="315"/>
    </location>
</feature>
<evidence type="ECO:0000313" key="3">
    <source>
        <dbReference type="Proteomes" id="UP000308186"/>
    </source>
</evidence>
<dbReference type="Gene3D" id="2.40.50.140">
    <property type="entry name" value="Nucleic acid-binding proteins"/>
    <property type="match status" value="1"/>
</dbReference>
<dbReference type="Proteomes" id="UP000308186">
    <property type="component" value="Unassembled WGS sequence"/>
</dbReference>
<feature type="region of interest" description="Disordered" evidence="1">
    <location>
        <begin position="292"/>
        <end position="345"/>
    </location>
</feature>